<evidence type="ECO:0000313" key="1">
    <source>
        <dbReference type="EMBL" id="GAQ94422.1"/>
    </source>
</evidence>
<dbReference type="Proteomes" id="UP000054976">
    <property type="component" value="Unassembled WGS sequence"/>
</dbReference>
<name>A0A0U9I992_9BACT</name>
<dbReference type="AlphaFoldDB" id="A0A0U9I992"/>
<dbReference type="STRING" id="86166.TAGGR_1602"/>
<sequence>MDEVVERFNRLKRANPHTGNVLILAQIVSEHSLTKRQIKKYLHLLCRKDYDYFEDEKGLIDFLYSFSKK</sequence>
<proteinExistence type="predicted"/>
<comment type="caution">
    <text evidence="1">The sequence shown here is derived from an EMBL/GenBank/DDBJ whole genome shotgun (WGS) entry which is preliminary data.</text>
</comment>
<protein>
    <submittedName>
        <fullName evidence="1">Uncharacterized protein</fullName>
    </submittedName>
</protein>
<accession>A0A0U9I992</accession>
<dbReference type="RefSeq" id="WP_059175878.1">
    <property type="nucleotide sequence ID" value="NZ_BCNO01000001.1"/>
</dbReference>
<evidence type="ECO:0000313" key="2">
    <source>
        <dbReference type="Proteomes" id="UP000054976"/>
    </source>
</evidence>
<reference evidence="2" key="1">
    <citation type="submission" date="2016-01" db="EMBL/GenBank/DDBJ databases">
        <title>Draft genome sequence of Thermodesulfovibrio aggregans strain TGE-P1.</title>
        <authorList>
            <person name="Sekiguchi Y."/>
            <person name="Ohashi A."/>
            <person name="Matsuura N."/>
            <person name="Tourlousse M.D."/>
        </authorList>
    </citation>
    <scope>NUCLEOTIDE SEQUENCE [LARGE SCALE GENOMIC DNA]</scope>
    <source>
        <strain evidence="2">TGE-P1</strain>
    </source>
</reference>
<organism evidence="1 2">
    <name type="scientific">Thermodesulfovibrio aggregans</name>
    <dbReference type="NCBI Taxonomy" id="86166"/>
    <lineage>
        <taxon>Bacteria</taxon>
        <taxon>Pseudomonadati</taxon>
        <taxon>Nitrospirota</taxon>
        <taxon>Thermodesulfovibrionia</taxon>
        <taxon>Thermodesulfovibrionales</taxon>
        <taxon>Thermodesulfovibrionaceae</taxon>
        <taxon>Thermodesulfovibrio</taxon>
    </lineage>
</organism>
<gene>
    <name evidence="1" type="ORF">TAGGR_1602</name>
</gene>
<keyword evidence="2" id="KW-1185">Reference proteome</keyword>
<dbReference type="EMBL" id="BCNO01000001">
    <property type="protein sequence ID" value="GAQ94422.1"/>
    <property type="molecule type" value="Genomic_DNA"/>
</dbReference>